<name>H6MSH9_GORPV</name>
<accession>H6MSH9</accession>
<dbReference type="STRING" id="1112204.GPOL_c15070"/>
<proteinExistence type="predicted"/>
<dbReference type="Proteomes" id="UP000009154">
    <property type="component" value="Chromosome"/>
</dbReference>
<gene>
    <name evidence="2" type="ordered locus">GPOL_c15070</name>
</gene>
<feature type="compositionally biased region" description="Basic residues" evidence="1">
    <location>
        <begin position="1"/>
        <end position="21"/>
    </location>
</feature>
<evidence type="ECO:0000313" key="2">
    <source>
        <dbReference type="EMBL" id="AFA72556.1"/>
    </source>
</evidence>
<evidence type="ECO:0000313" key="3">
    <source>
        <dbReference type="Proteomes" id="UP000009154"/>
    </source>
</evidence>
<sequence length="293" mass="32060">MGKRKRHRRAPHTPSHARRANRSSSRSLQARWSPERMVVFRDELSDAYDRTLRDCAAVTEDLEPRLRALNARYHELAGLGCETGDEDYDWLLGEVRAQLSMYRMADEVANRCVDASEALSGLAPIWLPTSALTVASAVTDIAGQNTFGLAGLLPKGLMVFAKPFVKAGEIYECDCPQTPDVDVDAVLWWTAEPEDDGMVDDGVDEGEVDEVLEVVALARRSGAHSPRLENWASSTLIEVTGVRVPIGSTFDVPDGARPLIEMLCRVGKALQNNTVGLVEINGGWMVQVTAKAA</sequence>
<feature type="region of interest" description="Disordered" evidence="1">
    <location>
        <begin position="1"/>
        <end position="30"/>
    </location>
</feature>
<dbReference type="AlphaFoldDB" id="H6MSH9"/>
<dbReference type="HOGENOM" id="CLU_1080784_0_0_11"/>
<dbReference type="KEGG" id="gpo:GPOL_c15070"/>
<dbReference type="EMBL" id="CP003119">
    <property type="protein sequence ID" value="AFA72556.1"/>
    <property type="molecule type" value="Genomic_DNA"/>
</dbReference>
<reference evidence="2 3" key="1">
    <citation type="journal article" date="2012" name="Appl. Environ. Microbiol.">
        <title>Involvement of two latex-clearing proteins during rubber degradation and insights into the subsequent degradation pathway revealed by the genome sequence of Gordonia polyisoprenivorans strain VH2.</title>
        <authorList>
            <person name="Hiessl S."/>
            <person name="Schuldes J."/>
            <person name="Thurmer A."/>
            <person name="Halbsguth T."/>
            <person name="Broker D."/>
            <person name="Angelov A."/>
            <person name="Liebl W."/>
            <person name="Daniel R."/>
            <person name="Steinbuchel A."/>
        </authorList>
    </citation>
    <scope>NUCLEOTIDE SEQUENCE [LARGE SCALE GENOMIC DNA]</scope>
    <source>
        <strain evidence="3">DSM 44266 / VH2</strain>
    </source>
</reference>
<evidence type="ECO:0000256" key="1">
    <source>
        <dbReference type="SAM" id="MobiDB-lite"/>
    </source>
</evidence>
<keyword evidence="3" id="KW-1185">Reference proteome</keyword>
<protein>
    <submittedName>
        <fullName evidence="2">Uncharacterized protein</fullName>
    </submittedName>
</protein>
<organism evidence="2 3">
    <name type="scientific">Gordonia polyisoprenivorans (strain DSM 44266 / VH2)</name>
    <dbReference type="NCBI Taxonomy" id="1112204"/>
    <lineage>
        <taxon>Bacteria</taxon>
        <taxon>Bacillati</taxon>
        <taxon>Actinomycetota</taxon>
        <taxon>Actinomycetes</taxon>
        <taxon>Mycobacteriales</taxon>
        <taxon>Gordoniaceae</taxon>
        <taxon>Gordonia</taxon>
    </lineage>
</organism>